<dbReference type="PANTHER" id="PTHR13140">
    <property type="entry name" value="MYOSIN"/>
    <property type="match status" value="1"/>
</dbReference>
<evidence type="ECO:0000313" key="9">
    <source>
        <dbReference type="EMBL" id="CDJ31293.1"/>
    </source>
</evidence>
<dbReference type="InterPro" id="IPR001609">
    <property type="entry name" value="Myosin_head_motor_dom-like"/>
</dbReference>
<dbReference type="PRINTS" id="PR00193">
    <property type="entry name" value="MYOSINHEAVY"/>
</dbReference>
<dbReference type="Gene3D" id="1.20.58.530">
    <property type="match status" value="1"/>
</dbReference>
<dbReference type="GO" id="GO:0005737">
    <property type="term" value="C:cytoplasm"/>
    <property type="evidence" value="ECO:0007669"/>
    <property type="project" value="TreeGrafter"/>
</dbReference>
<dbReference type="VEuPathDB" id="ToxoDB:EMH_0036800"/>
<keyword evidence="5 7" id="KW-0505">Motor protein</keyword>
<dbReference type="SMART" id="SM00242">
    <property type="entry name" value="MYSc"/>
    <property type="match status" value="1"/>
</dbReference>
<feature type="region of interest" description="Actin-binding" evidence="7">
    <location>
        <begin position="648"/>
        <end position="670"/>
    </location>
</feature>
<feature type="binding site" evidence="7">
    <location>
        <begin position="190"/>
        <end position="197"/>
    </location>
    <ligand>
        <name>ATP</name>
        <dbReference type="ChEBI" id="CHEBI:30616"/>
    </ligand>
</feature>
<feature type="domain" description="Myosin motor" evidence="8">
    <location>
        <begin position="96"/>
        <end position="768"/>
    </location>
</feature>
<keyword evidence="6 7" id="KW-0009">Actin-binding</keyword>
<sequence length="828" mass="91580">MTDKPEPEAKTAASLVKKGSAVVYMQNDVAVSKVEVWAMNAPAVKSDPDLMFALCSVEASSTASKLMLKQKEPPSNEVFEAKPGQVFNANTNLDPMAYTDIGTIPHQNIPCVLDFLRVRYMNKVMYTAVEPLIVAINPFQDLRNGTPEVIAQYRDAADCDKLPPHIFQISRRAVDNLHGVKKSQTIVVSGESGAGKTETTKQLMKYFASARSGNLDARIQQAIMAANPVLEAFGNAKTVRNNNSSRFGRFMQLDVAKGGGIRHGSVLAFLLEKSRILTQDRNERSYHIFYQMLKGSTPQMKERYKLLDCSKYQFLNPHCVDAPGVDDLSEFESVVKAFESMGLKEEQRHTIWSVVSGVLLLGNVTAVGKKEAGVDNAAVITGDSARVLKDACDLLFLDAERVMTELTVKVTYAGNNKIEGRWTVEDSDMLRGSLAKAVYEKLFLWIIQALNSTIEPAGGFQTFMGLLDIFGFEVFQNNSLEQLFINITNEMLQSTFTEVVFARESALYKSEGITAKDIEFTTNNEVISVLIDKGSSILSILEDQCLAPGGSDEKLVSTCCTKLKSNSKFVPAKLDAHSAFFVKQSIGTIKYNAQGFIFKNKDVLRPEMVEVVQASGNPVVRALFEGVKVERGKMAKGSLIGSQFLAQLNKLMTLIGSTEAHFIRCVKPNEEKKPLMWVQSKVLIQLHALSIIEALQLRQLGYSYRRQFQEFVEQFQFIDLSAAKTADKRAATEAIIAAAKLENGAYALGKTMVFLKPESAKYLVHLQRTRLSAWGPLIGVLEAIYRVCCARRDDGVAVVDFLKGKPPQLFFASYDAASLKEAAPSRPW</sequence>
<dbReference type="EMBL" id="HG683166">
    <property type="protein sequence ID" value="CDJ31293.1"/>
    <property type="molecule type" value="Genomic_DNA"/>
</dbReference>
<protein>
    <recommendedName>
        <fullName evidence="8">Myosin motor domain-containing protein</fullName>
    </recommendedName>
</protein>
<keyword evidence="4 7" id="KW-0518">Myosin</keyword>
<evidence type="ECO:0000256" key="4">
    <source>
        <dbReference type="ARBA" id="ARBA00023123"/>
    </source>
</evidence>
<dbReference type="InterPro" id="IPR036961">
    <property type="entry name" value="Kinesin_motor_dom_sf"/>
</dbReference>
<evidence type="ECO:0000256" key="2">
    <source>
        <dbReference type="ARBA" id="ARBA00022741"/>
    </source>
</evidence>
<evidence type="ECO:0000256" key="3">
    <source>
        <dbReference type="ARBA" id="ARBA00022840"/>
    </source>
</evidence>
<dbReference type="Gene3D" id="3.40.850.10">
    <property type="entry name" value="Kinesin motor domain"/>
    <property type="match status" value="1"/>
</dbReference>
<dbReference type="Gene3D" id="1.10.10.820">
    <property type="match status" value="1"/>
</dbReference>
<keyword evidence="3 7" id="KW-0067">ATP-binding</keyword>
<dbReference type="Proteomes" id="UP000030744">
    <property type="component" value="Unassembled WGS sequence"/>
</dbReference>
<name>U6K743_9EIME</name>
<evidence type="ECO:0000256" key="6">
    <source>
        <dbReference type="ARBA" id="ARBA00023203"/>
    </source>
</evidence>
<dbReference type="OrthoDB" id="312459at2759"/>
<evidence type="ECO:0000313" key="10">
    <source>
        <dbReference type="Proteomes" id="UP000030744"/>
    </source>
</evidence>
<dbReference type="Pfam" id="PF00063">
    <property type="entry name" value="Myosin_head"/>
    <property type="match status" value="1"/>
</dbReference>
<dbReference type="PANTHER" id="PTHR13140:SF270">
    <property type="entry name" value="MYOSIN-12"/>
    <property type="match status" value="1"/>
</dbReference>
<organism evidence="9 10">
    <name type="scientific">Eimeria mitis</name>
    <dbReference type="NCBI Taxonomy" id="44415"/>
    <lineage>
        <taxon>Eukaryota</taxon>
        <taxon>Sar</taxon>
        <taxon>Alveolata</taxon>
        <taxon>Apicomplexa</taxon>
        <taxon>Conoidasida</taxon>
        <taxon>Coccidia</taxon>
        <taxon>Eucoccidiorida</taxon>
        <taxon>Eimeriorina</taxon>
        <taxon>Eimeriidae</taxon>
        <taxon>Eimeria</taxon>
    </lineage>
</organism>
<dbReference type="RefSeq" id="XP_013353858.1">
    <property type="nucleotide sequence ID" value="XM_013498404.1"/>
</dbReference>
<dbReference type="GO" id="GO:0007015">
    <property type="term" value="P:actin filament organization"/>
    <property type="evidence" value="ECO:0007669"/>
    <property type="project" value="TreeGrafter"/>
</dbReference>
<evidence type="ECO:0000256" key="1">
    <source>
        <dbReference type="ARBA" id="ARBA00008314"/>
    </source>
</evidence>
<dbReference type="FunFam" id="1.10.10.820:FF:000001">
    <property type="entry name" value="Myosin heavy chain"/>
    <property type="match status" value="1"/>
</dbReference>
<dbReference type="GO" id="GO:0005524">
    <property type="term" value="F:ATP binding"/>
    <property type="evidence" value="ECO:0007669"/>
    <property type="project" value="UniProtKB-UniRule"/>
</dbReference>
<evidence type="ECO:0000259" key="8">
    <source>
        <dbReference type="PROSITE" id="PS51456"/>
    </source>
</evidence>
<reference evidence="9" key="1">
    <citation type="submission" date="2013-10" db="EMBL/GenBank/DDBJ databases">
        <title>Genomic analysis of the causative agents of coccidiosis in chickens.</title>
        <authorList>
            <person name="Reid A.J."/>
            <person name="Blake D."/>
            <person name="Billington K."/>
            <person name="Browne H."/>
            <person name="Dunn M."/>
            <person name="Hung S."/>
            <person name="Kawahara F."/>
            <person name="Miranda-Saavedra D."/>
            <person name="Mourier T."/>
            <person name="Nagra H."/>
            <person name="Otto T.D."/>
            <person name="Rawlings N."/>
            <person name="Sanchez A."/>
            <person name="Sanders M."/>
            <person name="Subramaniam C."/>
            <person name="Tay Y."/>
            <person name="Dear P."/>
            <person name="Doerig C."/>
            <person name="Gruber A."/>
            <person name="Parkinson J."/>
            <person name="Shirley M."/>
            <person name="Wan K.L."/>
            <person name="Berriman M."/>
            <person name="Tomley F."/>
            <person name="Pain A."/>
        </authorList>
    </citation>
    <scope>NUCLEOTIDE SEQUENCE [LARGE SCALE GENOMIC DNA]</scope>
    <source>
        <strain evidence="9">Houghton</strain>
    </source>
</reference>
<dbReference type="Gene3D" id="1.20.120.720">
    <property type="entry name" value="Myosin VI head, motor domain, U50 subdomain"/>
    <property type="match status" value="1"/>
</dbReference>
<dbReference type="GO" id="GO:0016020">
    <property type="term" value="C:membrane"/>
    <property type="evidence" value="ECO:0007669"/>
    <property type="project" value="TreeGrafter"/>
</dbReference>
<dbReference type="SUPFAM" id="SSF52540">
    <property type="entry name" value="P-loop containing nucleoside triphosphate hydrolases"/>
    <property type="match status" value="1"/>
</dbReference>
<comment type="similarity">
    <text evidence="1 7">Belongs to the TRAFAC class myosin-kinesin ATPase superfamily. Myosin family.</text>
</comment>
<keyword evidence="2 7" id="KW-0547">Nucleotide-binding</keyword>
<reference evidence="9" key="2">
    <citation type="submission" date="2013-10" db="EMBL/GenBank/DDBJ databases">
        <authorList>
            <person name="Aslett M."/>
        </authorList>
    </citation>
    <scope>NUCLEOTIDE SEQUENCE [LARGE SCALE GENOMIC DNA]</scope>
    <source>
        <strain evidence="9">Houghton</strain>
    </source>
</reference>
<dbReference type="InterPro" id="IPR036044">
    <property type="entry name" value="MYSc_Myo14"/>
</dbReference>
<dbReference type="GO" id="GO:0051015">
    <property type="term" value="F:actin filament binding"/>
    <property type="evidence" value="ECO:0007669"/>
    <property type="project" value="TreeGrafter"/>
</dbReference>
<accession>U6K743</accession>
<dbReference type="GO" id="GO:0016459">
    <property type="term" value="C:myosin complex"/>
    <property type="evidence" value="ECO:0007669"/>
    <property type="project" value="UniProtKB-KW"/>
</dbReference>
<keyword evidence="10" id="KW-1185">Reference proteome</keyword>
<proteinExistence type="inferred from homology"/>
<evidence type="ECO:0000256" key="5">
    <source>
        <dbReference type="ARBA" id="ARBA00023175"/>
    </source>
</evidence>
<dbReference type="PROSITE" id="PS51456">
    <property type="entry name" value="MYOSIN_MOTOR"/>
    <property type="match status" value="1"/>
</dbReference>
<dbReference type="Gene3D" id="1.20.5.4820">
    <property type="match status" value="1"/>
</dbReference>
<dbReference type="CDD" id="cd14876">
    <property type="entry name" value="MYSc_Myo14"/>
    <property type="match status" value="1"/>
</dbReference>
<evidence type="ECO:0000256" key="7">
    <source>
        <dbReference type="PROSITE-ProRule" id="PRU00782"/>
    </source>
</evidence>
<dbReference type="GO" id="GO:0000146">
    <property type="term" value="F:microfilament motor activity"/>
    <property type="evidence" value="ECO:0007669"/>
    <property type="project" value="TreeGrafter"/>
</dbReference>
<dbReference type="GeneID" id="25378466"/>
<dbReference type="InterPro" id="IPR027417">
    <property type="entry name" value="P-loop_NTPase"/>
</dbReference>
<gene>
    <name evidence="9" type="ORF">EMH_0036800</name>
</gene>
<dbReference type="AlphaFoldDB" id="U6K743"/>